<feature type="compositionally biased region" description="Basic residues" evidence="1">
    <location>
        <begin position="383"/>
        <end position="394"/>
    </location>
</feature>
<dbReference type="InterPro" id="IPR005094">
    <property type="entry name" value="Endonuclease_MobA/VirD2"/>
</dbReference>
<reference evidence="3 4" key="1">
    <citation type="submission" date="2016-10" db="EMBL/GenBank/DDBJ databases">
        <authorList>
            <person name="de Groot N.N."/>
        </authorList>
    </citation>
    <scope>NUCLEOTIDE SEQUENCE [LARGE SCALE GENOMIC DNA]</scope>
    <source>
        <strain evidence="3 4">DSM 23042</strain>
    </source>
</reference>
<dbReference type="Pfam" id="PF03432">
    <property type="entry name" value="Relaxase"/>
    <property type="match status" value="1"/>
</dbReference>
<gene>
    <name evidence="3" type="ORF">SAMN04490244_107152</name>
</gene>
<keyword evidence="4" id="KW-1185">Reference proteome</keyword>
<dbReference type="Proteomes" id="UP000198885">
    <property type="component" value="Unassembled WGS sequence"/>
</dbReference>
<name>A0A1H9VK51_9RHOB</name>
<feature type="compositionally biased region" description="Basic and acidic residues" evidence="1">
    <location>
        <begin position="355"/>
        <end position="382"/>
    </location>
</feature>
<proteinExistence type="predicted"/>
<evidence type="ECO:0000256" key="1">
    <source>
        <dbReference type="SAM" id="MobiDB-lite"/>
    </source>
</evidence>
<evidence type="ECO:0000313" key="3">
    <source>
        <dbReference type="EMBL" id="SES21583.1"/>
    </source>
</evidence>
<dbReference type="AlphaFoldDB" id="A0A1H9VK51"/>
<feature type="domain" description="MobA/VirD2-like nuclease" evidence="2">
    <location>
        <begin position="3"/>
        <end position="106"/>
    </location>
</feature>
<dbReference type="STRING" id="641238.SAMN04490244_107152"/>
<sequence>MQALREIEAVSKGTRCRQYLFSLSLNPPEAEPVSTQAFEAAITEIEGKLGLKGQPRAVIFHEKEGRRHAHCVWSRIDTNRMTAINLPFYKRKLSEVARDLYLEHGWQMPRGLHDPALRDPLNFSRAEWQQAKRTKLDPRELRALFKECWERSDTAPALGTALQERGFWLARGDRRGVVAVDYRGEVYALARWSGVRAKDVKERIANPDALPSVDQIKDRLAGRMTTALLKFIKEVDADARKRSASLEFRRSELSGRHREERAQLNQHQQKRWVAETNERAARLPKGMKGIWHRITGRYAEIRQLNESETWQAHLRDQTEKDALILEQVEERRALQLEIKAQRDHQQAELMQLRADVARYQDMQERKDASPSRDKGRDHDRSPKRTNNRPRTPKP</sequence>
<evidence type="ECO:0000259" key="2">
    <source>
        <dbReference type="Pfam" id="PF03432"/>
    </source>
</evidence>
<evidence type="ECO:0000313" key="4">
    <source>
        <dbReference type="Proteomes" id="UP000198885"/>
    </source>
</evidence>
<feature type="region of interest" description="Disordered" evidence="1">
    <location>
        <begin position="353"/>
        <end position="394"/>
    </location>
</feature>
<organism evidence="3 4">
    <name type="scientific">Tranquillimonas rosea</name>
    <dbReference type="NCBI Taxonomy" id="641238"/>
    <lineage>
        <taxon>Bacteria</taxon>
        <taxon>Pseudomonadati</taxon>
        <taxon>Pseudomonadota</taxon>
        <taxon>Alphaproteobacteria</taxon>
        <taxon>Rhodobacterales</taxon>
        <taxon>Roseobacteraceae</taxon>
        <taxon>Tranquillimonas</taxon>
    </lineage>
</organism>
<protein>
    <recommendedName>
        <fullName evidence="2">MobA/VirD2-like nuclease domain-containing protein</fullName>
    </recommendedName>
</protein>
<accession>A0A1H9VK51</accession>
<dbReference type="EMBL" id="FOGU01000007">
    <property type="protein sequence ID" value="SES21583.1"/>
    <property type="molecule type" value="Genomic_DNA"/>
</dbReference>